<protein>
    <submittedName>
        <fullName evidence="9">Germination protein KB</fullName>
    </submittedName>
</protein>
<feature type="transmembrane region" description="Helical" evidence="8">
    <location>
        <begin position="42"/>
        <end position="65"/>
    </location>
</feature>
<comment type="caution">
    <text evidence="9">The sequence shown here is derived from an EMBL/GenBank/DDBJ whole genome shotgun (WGS) entry which is preliminary data.</text>
</comment>
<comment type="similarity">
    <text evidence="2">Belongs to the amino acid-polyamine-organocation (APC) superfamily. Spore germination protein (SGP) (TC 2.A.3.9) family.</text>
</comment>
<feature type="transmembrane region" description="Helical" evidence="8">
    <location>
        <begin position="268"/>
        <end position="290"/>
    </location>
</feature>
<gene>
    <name evidence="9" type="ORF">J1TS3_25070</name>
</gene>
<keyword evidence="10" id="KW-1185">Reference proteome</keyword>
<sequence>MTSKKAITQFQLIFLLIHSQVGVGVISLPYDVFLQAGGDSWISVLLTGIIIQAMILLNGALMARFPSTHLYGIMQSLFGKMMGKLLTILYCIYLISIGSLVLAKFGYIIKVWMLPQTPTWLLLCLMTFIVFYTVKDDLQIMARFFVLSSVIIFVFVALSAYSLKDLNITYILPVGERGISPILQGIKPSIYSYQGFDLLLLVYPFVHASKKGVVKAATIANVFVTIFYSFLVFTSLLFFSPNELKLVPEPVLYLIKSFSFKMIERPDLLFTSIWIILVATTYMNLLYGITLGFSHVMNTKEIKYFALIAGCLCFIVAINFQGKYEVEFLSKFSSYLIYPFAFGLPVLLLLASILFRKKEQVE</sequence>
<keyword evidence="7 8" id="KW-0472">Membrane</keyword>
<dbReference type="PANTHER" id="PTHR34975:SF2">
    <property type="entry name" value="SPORE GERMINATION PROTEIN A2"/>
    <property type="match status" value="1"/>
</dbReference>
<comment type="subcellular location">
    <subcellularLocation>
        <location evidence="1">Membrane</location>
        <topology evidence="1">Multi-pass membrane protein</topology>
    </subcellularLocation>
</comment>
<evidence type="ECO:0000256" key="4">
    <source>
        <dbReference type="ARBA" id="ARBA00022544"/>
    </source>
</evidence>
<dbReference type="Pfam" id="PF03845">
    <property type="entry name" value="Spore_permease"/>
    <property type="match status" value="1"/>
</dbReference>
<feature type="transmembrane region" description="Helical" evidence="8">
    <location>
        <begin position="302"/>
        <end position="320"/>
    </location>
</feature>
<evidence type="ECO:0000256" key="2">
    <source>
        <dbReference type="ARBA" id="ARBA00007998"/>
    </source>
</evidence>
<dbReference type="InterPro" id="IPR004761">
    <property type="entry name" value="Spore_GerAB"/>
</dbReference>
<dbReference type="RefSeq" id="WP_212963209.1">
    <property type="nucleotide sequence ID" value="NZ_BOQT01000008.1"/>
</dbReference>
<evidence type="ECO:0000256" key="3">
    <source>
        <dbReference type="ARBA" id="ARBA00022448"/>
    </source>
</evidence>
<evidence type="ECO:0000256" key="8">
    <source>
        <dbReference type="SAM" id="Phobius"/>
    </source>
</evidence>
<dbReference type="Proteomes" id="UP000680279">
    <property type="component" value="Unassembled WGS sequence"/>
</dbReference>
<dbReference type="NCBIfam" id="TIGR00912">
    <property type="entry name" value="2A0309"/>
    <property type="match status" value="1"/>
</dbReference>
<dbReference type="PANTHER" id="PTHR34975">
    <property type="entry name" value="SPORE GERMINATION PROTEIN A2"/>
    <property type="match status" value="1"/>
</dbReference>
<feature type="transmembrane region" description="Helical" evidence="8">
    <location>
        <begin position="144"/>
        <end position="163"/>
    </location>
</feature>
<keyword evidence="3" id="KW-0813">Transport</keyword>
<feature type="transmembrane region" description="Helical" evidence="8">
    <location>
        <begin position="12"/>
        <end position="30"/>
    </location>
</feature>
<keyword evidence="6 8" id="KW-1133">Transmembrane helix</keyword>
<proteinExistence type="inferred from homology"/>
<feature type="transmembrane region" description="Helical" evidence="8">
    <location>
        <begin position="218"/>
        <end position="239"/>
    </location>
</feature>
<evidence type="ECO:0000313" key="10">
    <source>
        <dbReference type="Proteomes" id="UP000680279"/>
    </source>
</evidence>
<feature type="transmembrane region" description="Helical" evidence="8">
    <location>
        <begin position="113"/>
        <end position="132"/>
    </location>
</feature>
<evidence type="ECO:0000256" key="7">
    <source>
        <dbReference type="ARBA" id="ARBA00023136"/>
    </source>
</evidence>
<name>A0ABQ4K937_9BACI</name>
<dbReference type="Gene3D" id="1.20.1740.10">
    <property type="entry name" value="Amino acid/polyamine transporter I"/>
    <property type="match status" value="1"/>
</dbReference>
<feature type="transmembrane region" description="Helical" evidence="8">
    <location>
        <begin position="190"/>
        <end position="206"/>
    </location>
</feature>
<reference evidence="9 10" key="1">
    <citation type="submission" date="2021-03" db="EMBL/GenBank/DDBJ databases">
        <title>Antimicrobial resistance genes in bacteria isolated from Japanese honey, and their potential for conferring macrolide and lincosamide resistance in the American foulbrood pathogen Paenibacillus larvae.</title>
        <authorList>
            <person name="Okamoto M."/>
            <person name="Kumagai M."/>
            <person name="Kanamori H."/>
            <person name="Takamatsu D."/>
        </authorList>
    </citation>
    <scope>NUCLEOTIDE SEQUENCE [LARGE SCALE GENOMIC DNA]</scope>
    <source>
        <strain evidence="9 10">J1TS3</strain>
    </source>
</reference>
<accession>A0ABQ4K937</accession>
<evidence type="ECO:0000256" key="6">
    <source>
        <dbReference type="ARBA" id="ARBA00022989"/>
    </source>
</evidence>
<organism evidence="9 10">
    <name type="scientific">Siminovitchia fordii</name>
    <dbReference type="NCBI Taxonomy" id="254759"/>
    <lineage>
        <taxon>Bacteria</taxon>
        <taxon>Bacillati</taxon>
        <taxon>Bacillota</taxon>
        <taxon>Bacilli</taxon>
        <taxon>Bacillales</taxon>
        <taxon>Bacillaceae</taxon>
        <taxon>Siminovitchia</taxon>
    </lineage>
</organism>
<evidence type="ECO:0000313" key="9">
    <source>
        <dbReference type="EMBL" id="GIN21373.1"/>
    </source>
</evidence>
<dbReference type="EMBL" id="BOQT01000008">
    <property type="protein sequence ID" value="GIN21373.1"/>
    <property type="molecule type" value="Genomic_DNA"/>
</dbReference>
<evidence type="ECO:0000256" key="1">
    <source>
        <dbReference type="ARBA" id="ARBA00004141"/>
    </source>
</evidence>
<feature type="transmembrane region" description="Helical" evidence="8">
    <location>
        <begin position="85"/>
        <end position="107"/>
    </location>
</feature>
<keyword evidence="4" id="KW-0309">Germination</keyword>
<feature type="transmembrane region" description="Helical" evidence="8">
    <location>
        <begin position="332"/>
        <end position="355"/>
    </location>
</feature>
<keyword evidence="5 8" id="KW-0812">Transmembrane</keyword>
<evidence type="ECO:0000256" key="5">
    <source>
        <dbReference type="ARBA" id="ARBA00022692"/>
    </source>
</evidence>